<dbReference type="InterPro" id="IPR035926">
    <property type="entry name" value="NusB-like_sf"/>
</dbReference>
<evidence type="ECO:0000256" key="3">
    <source>
        <dbReference type="ARBA" id="ARBA00007494"/>
    </source>
</evidence>
<dbReference type="InterPro" id="IPR004573">
    <property type="entry name" value="rRNA_ssu_MeTfrase_B"/>
</dbReference>
<dbReference type="PANTHER" id="PTHR22807">
    <property type="entry name" value="NOP2 YEAST -RELATED NOL1/NOP2/FMU SUN DOMAIN-CONTAINING"/>
    <property type="match status" value="1"/>
</dbReference>
<feature type="binding site" evidence="14">
    <location>
        <position position="284"/>
    </location>
    <ligand>
        <name>S-adenosyl-L-methionine</name>
        <dbReference type="ChEBI" id="CHEBI:59789"/>
    </ligand>
</feature>
<dbReference type="Gene3D" id="1.10.940.10">
    <property type="entry name" value="NusB-like"/>
    <property type="match status" value="1"/>
</dbReference>
<reference evidence="16 17" key="1">
    <citation type="submission" date="2023-09" db="EMBL/GenBank/DDBJ databases">
        <title>Complete Genome and Methylome dissection of Bacillus brevis NEB573 original source of BbsI restriction endonuclease.</title>
        <authorList>
            <person name="Fomenkov A."/>
            <person name="Roberts R.D."/>
        </authorList>
    </citation>
    <scope>NUCLEOTIDE SEQUENCE [LARGE SCALE GENOMIC DNA]</scope>
    <source>
        <strain evidence="16 17">NEB573</strain>
    </source>
</reference>
<name>A0ABY9SXZ7_BREBE</name>
<sequence length="449" mass="50243">MAKKGARDIALDVLNRVEEHKSYSNLELRHVLDRSDMNPADTGLVTELVYGTIQRRLTLDFVLSQFTTGKKLQTWVRNLLLLSLYQVRYLDRIPERAAVHEAVEIAKRRGHQGIASMVNGVLRNVLRQPDVWERVPKGDAAKQIAVLYSHPEWLVRKWIKQYGEEETKAICEANNRAPHTSLRVNTLKIGKDELVARLREEGHEAKESALSEQGLVLAGGGHAAGTRWFKEGYYTLQDESSMLVAPALSPKPGMRVLDACAAPGGKTTHLAELMGDRGEIIANDVHPHKRDLIAHAAERLGISIIEPIVSDALDLPDKGLGMFDRILLDAPCTGFGVIRRKPDLKWNKSPEDVRSIAQLQYQLLAGLSSMLAPEGTLVYSTCTVEPMENQDVVRRFVDRHPEFVLDSTLQDDLPQNVRAKVDESGAFIQILPHHFDSDGFFIARLKRKG</sequence>
<evidence type="ECO:0000313" key="16">
    <source>
        <dbReference type="EMBL" id="WNC12706.1"/>
    </source>
</evidence>
<dbReference type="InterPro" id="IPR023267">
    <property type="entry name" value="RCMT"/>
</dbReference>
<dbReference type="Gene3D" id="3.40.50.150">
    <property type="entry name" value="Vaccinia Virus protein VP39"/>
    <property type="match status" value="1"/>
</dbReference>
<dbReference type="RefSeq" id="WP_310764226.1">
    <property type="nucleotide sequence ID" value="NZ_CP134050.1"/>
</dbReference>
<evidence type="ECO:0000256" key="12">
    <source>
        <dbReference type="ARBA" id="ARBA00031088"/>
    </source>
</evidence>
<evidence type="ECO:0000256" key="14">
    <source>
        <dbReference type="PROSITE-ProRule" id="PRU01023"/>
    </source>
</evidence>
<keyword evidence="8 14" id="KW-0808">Transferase</keyword>
<keyword evidence="6" id="KW-0698">rRNA processing</keyword>
<evidence type="ECO:0000256" key="1">
    <source>
        <dbReference type="ARBA" id="ARBA00002724"/>
    </source>
</evidence>
<dbReference type="CDD" id="cd02440">
    <property type="entry name" value="AdoMet_MTases"/>
    <property type="match status" value="1"/>
</dbReference>
<dbReference type="Pfam" id="PF01029">
    <property type="entry name" value="NusB"/>
    <property type="match status" value="1"/>
</dbReference>
<accession>A0ABY9SXZ7</accession>
<dbReference type="Pfam" id="PF22458">
    <property type="entry name" value="RsmF-B_ferredox"/>
    <property type="match status" value="1"/>
</dbReference>
<dbReference type="InterPro" id="IPR049560">
    <property type="entry name" value="MeTrfase_RsmB-F_NOP2_cat"/>
</dbReference>
<feature type="domain" description="SAM-dependent MTase RsmB/NOP-type" evidence="15">
    <location>
        <begin position="170"/>
        <end position="448"/>
    </location>
</feature>
<dbReference type="NCBIfam" id="TIGR00563">
    <property type="entry name" value="rsmB"/>
    <property type="match status" value="1"/>
</dbReference>
<dbReference type="PROSITE" id="PS01153">
    <property type="entry name" value="NOL1_NOP2_SUN"/>
    <property type="match status" value="1"/>
</dbReference>
<evidence type="ECO:0000256" key="6">
    <source>
        <dbReference type="ARBA" id="ARBA00022552"/>
    </source>
</evidence>
<dbReference type="InterPro" id="IPR018314">
    <property type="entry name" value="RsmB/NOL1/NOP2-like_CS"/>
</dbReference>
<feature type="active site" description="Nucleophile" evidence="14">
    <location>
        <position position="382"/>
    </location>
</feature>
<evidence type="ECO:0000256" key="7">
    <source>
        <dbReference type="ARBA" id="ARBA00022603"/>
    </source>
</evidence>
<keyword evidence="10 14" id="KW-0694">RNA-binding</keyword>
<gene>
    <name evidence="16" type="primary">rsmB</name>
    <name evidence="16" type="ORF">RGB73_18460</name>
</gene>
<feature type="binding site" evidence="14">
    <location>
        <position position="311"/>
    </location>
    <ligand>
        <name>S-adenosyl-L-methionine</name>
        <dbReference type="ChEBI" id="CHEBI:59789"/>
    </ligand>
</feature>
<organism evidence="16 17">
    <name type="scientific">Brevibacillus brevis</name>
    <name type="common">Bacillus brevis</name>
    <dbReference type="NCBI Taxonomy" id="1393"/>
    <lineage>
        <taxon>Bacteria</taxon>
        <taxon>Bacillati</taxon>
        <taxon>Bacillota</taxon>
        <taxon>Bacilli</taxon>
        <taxon>Bacillales</taxon>
        <taxon>Paenibacillaceae</taxon>
        <taxon>Brevibacillus</taxon>
    </lineage>
</organism>
<protein>
    <recommendedName>
        <fullName evidence="4">16S rRNA (cytosine(967)-C(5))-methyltransferase</fullName>
        <ecNumber evidence="4">2.1.1.176</ecNumber>
    </recommendedName>
    <alternativeName>
        <fullName evidence="11">16S rRNA m5C967 methyltransferase</fullName>
    </alternativeName>
    <alternativeName>
        <fullName evidence="12">rRNA (cytosine-C(5)-)-methyltransferase RsmB</fullName>
    </alternativeName>
</protein>
<dbReference type="PRINTS" id="PR02008">
    <property type="entry name" value="RCMTFAMILY"/>
</dbReference>
<dbReference type="Gene3D" id="3.30.70.1170">
    <property type="entry name" value="Sun protein, domain 3"/>
    <property type="match status" value="1"/>
</dbReference>
<keyword evidence="7 14" id="KW-0489">Methyltransferase</keyword>
<dbReference type="EMBL" id="CP134050">
    <property type="protein sequence ID" value="WNC12706.1"/>
    <property type="molecule type" value="Genomic_DNA"/>
</dbReference>
<evidence type="ECO:0000256" key="5">
    <source>
        <dbReference type="ARBA" id="ARBA00022490"/>
    </source>
</evidence>
<dbReference type="Pfam" id="PF01189">
    <property type="entry name" value="Methyltr_RsmB-F"/>
    <property type="match status" value="1"/>
</dbReference>
<evidence type="ECO:0000256" key="11">
    <source>
        <dbReference type="ARBA" id="ARBA00030399"/>
    </source>
</evidence>
<dbReference type="GO" id="GO:0008168">
    <property type="term" value="F:methyltransferase activity"/>
    <property type="evidence" value="ECO:0007669"/>
    <property type="project" value="UniProtKB-KW"/>
</dbReference>
<comment type="function">
    <text evidence="1">Specifically methylates the cytosine at position 967 (m5C967) of 16S rRNA.</text>
</comment>
<dbReference type="SUPFAM" id="SSF53335">
    <property type="entry name" value="S-adenosyl-L-methionine-dependent methyltransferases"/>
    <property type="match status" value="1"/>
</dbReference>
<evidence type="ECO:0000256" key="9">
    <source>
        <dbReference type="ARBA" id="ARBA00022691"/>
    </source>
</evidence>
<dbReference type="InterPro" id="IPR054728">
    <property type="entry name" value="RsmB-like_ferredoxin"/>
</dbReference>
<evidence type="ECO:0000256" key="10">
    <source>
        <dbReference type="ARBA" id="ARBA00022884"/>
    </source>
</evidence>
<dbReference type="NCBIfam" id="NF011494">
    <property type="entry name" value="PRK14902.1"/>
    <property type="match status" value="1"/>
</dbReference>
<proteinExistence type="inferred from homology"/>
<evidence type="ECO:0000256" key="2">
    <source>
        <dbReference type="ARBA" id="ARBA00004496"/>
    </source>
</evidence>
<comment type="similarity">
    <text evidence="3 14">Belongs to the class I-like SAM-binding methyltransferase superfamily. RsmB/NOP family.</text>
</comment>
<keyword evidence="5" id="KW-0963">Cytoplasm</keyword>
<feature type="binding site" evidence="14">
    <location>
        <position position="329"/>
    </location>
    <ligand>
        <name>S-adenosyl-L-methionine</name>
        <dbReference type="ChEBI" id="CHEBI:59789"/>
    </ligand>
</feature>
<dbReference type="InterPro" id="IPR001678">
    <property type="entry name" value="MeTrfase_RsmB-F_NOP2_dom"/>
</dbReference>
<dbReference type="EC" id="2.1.1.176" evidence="4"/>
<feature type="binding site" evidence="14">
    <location>
        <begin position="260"/>
        <end position="266"/>
    </location>
    <ligand>
        <name>S-adenosyl-L-methionine</name>
        <dbReference type="ChEBI" id="CHEBI:59789"/>
    </ligand>
</feature>
<evidence type="ECO:0000313" key="17">
    <source>
        <dbReference type="Proteomes" id="UP001256827"/>
    </source>
</evidence>
<dbReference type="Proteomes" id="UP001256827">
    <property type="component" value="Chromosome"/>
</dbReference>
<dbReference type="PANTHER" id="PTHR22807:SF53">
    <property type="entry name" value="RIBOSOMAL RNA SMALL SUBUNIT METHYLTRANSFERASE B-RELATED"/>
    <property type="match status" value="1"/>
</dbReference>
<dbReference type="GO" id="GO:0032259">
    <property type="term" value="P:methylation"/>
    <property type="evidence" value="ECO:0007669"/>
    <property type="project" value="UniProtKB-KW"/>
</dbReference>
<comment type="subcellular location">
    <subcellularLocation>
        <location evidence="2">Cytoplasm</location>
    </subcellularLocation>
</comment>
<comment type="catalytic activity">
    <reaction evidence="13">
        <text>cytidine(967) in 16S rRNA + S-adenosyl-L-methionine = 5-methylcytidine(967) in 16S rRNA + S-adenosyl-L-homocysteine + H(+)</text>
        <dbReference type="Rhea" id="RHEA:42748"/>
        <dbReference type="Rhea" id="RHEA-COMP:10219"/>
        <dbReference type="Rhea" id="RHEA-COMP:10220"/>
        <dbReference type="ChEBI" id="CHEBI:15378"/>
        <dbReference type="ChEBI" id="CHEBI:57856"/>
        <dbReference type="ChEBI" id="CHEBI:59789"/>
        <dbReference type="ChEBI" id="CHEBI:74483"/>
        <dbReference type="ChEBI" id="CHEBI:82748"/>
        <dbReference type="EC" id="2.1.1.176"/>
    </reaction>
</comment>
<dbReference type="SUPFAM" id="SSF48013">
    <property type="entry name" value="NusB-like"/>
    <property type="match status" value="1"/>
</dbReference>
<dbReference type="InterPro" id="IPR006027">
    <property type="entry name" value="NusB_RsmB_TIM44"/>
</dbReference>
<keyword evidence="17" id="KW-1185">Reference proteome</keyword>
<evidence type="ECO:0000259" key="15">
    <source>
        <dbReference type="PROSITE" id="PS51686"/>
    </source>
</evidence>
<dbReference type="PROSITE" id="PS51686">
    <property type="entry name" value="SAM_MT_RSMB_NOP"/>
    <property type="match status" value="1"/>
</dbReference>
<evidence type="ECO:0000256" key="8">
    <source>
        <dbReference type="ARBA" id="ARBA00022679"/>
    </source>
</evidence>
<evidence type="ECO:0000256" key="13">
    <source>
        <dbReference type="ARBA" id="ARBA00047283"/>
    </source>
</evidence>
<keyword evidence="9 14" id="KW-0949">S-adenosyl-L-methionine</keyword>
<dbReference type="InterPro" id="IPR029063">
    <property type="entry name" value="SAM-dependent_MTases_sf"/>
</dbReference>
<evidence type="ECO:0000256" key="4">
    <source>
        <dbReference type="ARBA" id="ARBA00012140"/>
    </source>
</evidence>